<evidence type="ECO:0000313" key="3">
    <source>
        <dbReference type="Proteomes" id="UP000596660"/>
    </source>
</evidence>
<name>A0A803KUY5_CHEQI</name>
<sequence length="388" mass="43961">MMGKVDAGHKLHGRMRLWEFPDEYVVEPTDGTGGSFLSVSRVDGSMKLLGLYLFVITERECVGSYLGHPIYKVSSMKILPCDHSLKSSPAEQKSKETEFSSLLNAAEKTPGLYFSYDVNLTLSDWVFANWYSFVWGGVELWDTDEGIMYFDCSPYYTALQQRLHDLGDEAKTLPLWRQPQVAERHFLDLRRRYGAVLAVDLVNKTGGEGQLCEMYGNAMQQIANEEIRYLLLNEKGEKIEEQSGVVRSNCIDCLDRTNVTQSMIGRKMLEMQLRRIGVFGAEETISSHPKFDENFKILWANHGDNVSIQYSGTPALKGDYVRYGKRTFEGILNDGWNALSRYYLNNFCDGTKQDAIDMVHGHFIASVSRDMTAQPQKGGLEAFAVSDY</sequence>
<dbReference type="Proteomes" id="UP000596660">
    <property type="component" value="Unplaced"/>
</dbReference>
<keyword evidence="3" id="KW-1185">Reference proteome</keyword>
<organism evidence="2 3">
    <name type="scientific">Chenopodium quinoa</name>
    <name type="common">Quinoa</name>
    <dbReference type="NCBI Taxonomy" id="63459"/>
    <lineage>
        <taxon>Eukaryota</taxon>
        <taxon>Viridiplantae</taxon>
        <taxon>Streptophyta</taxon>
        <taxon>Embryophyta</taxon>
        <taxon>Tracheophyta</taxon>
        <taxon>Spermatophyta</taxon>
        <taxon>Magnoliopsida</taxon>
        <taxon>eudicotyledons</taxon>
        <taxon>Gunneridae</taxon>
        <taxon>Pentapetalae</taxon>
        <taxon>Caryophyllales</taxon>
        <taxon>Chenopodiaceae</taxon>
        <taxon>Chenopodioideae</taxon>
        <taxon>Atripliceae</taxon>
        <taxon>Chenopodium</taxon>
    </lineage>
</organism>
<dbReference type="EnsemblPlants" id="AUR62002843-RA">
    <property type="protein sequence ID" value="AUR62002843-RA:cds"/>
    <property type="gene ID" value="AUR62002843"/>
</dbReference>
<dbReference type="PANTHER" id="PTHR45662:SF2">
    <property type="entry name" value="PHOSPHATIDYLINOSITOL-3-PHOSPHATASE SAC1"/>
    <property type="match status" value="1"/>
</dbReference>
<dbReference type="Pfam" id="PF02383">
    <property type="entry name" value="Syja_N"/>
    <property type="match status" value="2"/>
</dbReference>
<evidence type="ECO:0000259" key="1">
    <source>
        <dbReference type="PROSITE" id="PS50275"/>
    </source>
</evidence>
<dbReference type="PANTHER" id="PTHR45662">
    <property type="entry name" value="PHOSPHATIDYLINOSITIDE PHOSPHATASE SAC1"/>
    <property type="match status" value="1"/>
</dbReference>
<dbReference type="AlphaFoldDB" id="A0A803KUY5"/>
<reference evidence="2" key="1">
    <citation type="journal article" date="2017" name="Nature">
        <title>The genome of Chenopodium quinoa.</title>
        <authorList>
            <person name="Jarvis D.E."/>
            <person name="Ho Y.S."/>
            <person name="Lightfoot D.J."/>
            <person name="Schmoeckel S.M."/>
            <person name="Li B."/>
            <person name="Borm T.J.A."/>
            <person name="Ohyanagi H."/>
            <person name="Mineta K."/>
            <person name="Michell C.T."/>
            <person name="Saber N."/>
            <person name="Kharbatia N.M."/>
            <person name="Rupper R.R."/>
            <person name="Sharp A.R."/>
            <person name="Dally N."/>
            <person name="Boughton B.A."/>
            <person name="Woo Y.H."/>
            <person name="Gao G."/>
            <person name="Schijlen E.G.W.M."/>
            <person name="Guo X."/>
            <person name="Momin A.A."/>
            <person name="Negrao S."/>
            <person name="Al-Babili S."/>
            <person name="Gehring C."/>
            <person name="Roessner U."/>
            <person name="Jung C."/>
            <person name="Murphy K."/>
            <person name="Arold S.T."/>
            <person name="Gojobori T."/>
            <person name="van der Linden C.G."/>
            <person name="van Loo E.N."/>
            <person name="Jellen E.N."/>
            <person name="Maughan P.J."/>
            <person name="Tester M."/>
        </authorList>
    </citation>
    <scope>NUCLEOTIDE SEQUENCE [LARGE SCALE GENOMIC DNA]</scope>
    <source>
        <strain evidence="2">cv. PI 614886</strain>
    </source>
</reference>
<feature type="domain" description="SAC" evidence="1">
    <location>
        <begin position="241"/>
        <end position="312"/>
    </location>
</feature>
<protein>
    <recommendedName>
        <fullName evidence="1">SAC domain-containing protein</fullName>
    </recommendedName>
</protein>
<proteinExistence type="predicted"/>
<dbReference type="GO" id="GO:0046856">
    <property type="term" value="P:phosphatidylinositol dephosphorylation"/>
    <property type="evidence" value="ECO:0007669"/>
    <property type="project" value="TreeGrafter"/>
</dbReference>
<reference evidence="2" key="2">
    <citation type="submission" date="2021-03" db="UniProtKB">
        <authorList>
            <consortium name="EnsemblPlants"/>
        </authorList>
    </citation>
    <scope>IDENTIFICATION</scope>
</reference>
<dbReference type="InterPro" id="IPR002013">
    <property type="entry name" value="SAC_dom"/>
</dbReference>
<accession>A0A803KUY5</accession>
<dbReference type="GO" id="GO:0005783">
    <property type="term" value="C:endoplasmic reticulum"/>
    <property type="evidence" value="ECO:0007669"/>
    <property type="project" value="TreeGrafter"/>
</dbReference>
<evidence type="ECO:0000313" key="2">
    <source>
        <dbReference type="EnsemblPlants" id="AUR62002843-RA:cds"/>
    </source>
</evidence>
<dbReference type="GO" id="GO:0043812">
    <property type="term" value="F:phosphatidylinositol-4-phosphate phosphatase activity"/>
    <property type="evidence" value="ECO:0007669"/>
    <property type="project" value="TreeGrafter"/>
</dbReference>
<dbReference type="Gramene" id="AUR62002843-RA">
    <property type="protein sequence ID" value="AUR62002843-RA:cds"/>
    <property type="gene ID" value="AUR62002843"/>
</dbReference>
<dbReference type="PROSITE" id="PS50275">
    <property type="entry name" value="SAC"/>
    <property type="match status" value="1"/>
</dbReference>